<dbReference type="EMBL" id="CM047905">
    <property type="protein sequence ID" value="KAJ0087844.1"/>
    <property type="molecule type" value="Genomic_DNA"/>
</dbReference>
<comment type="caution">
    <text evidence="1">The sequence shown here is derived from an EMBL/GenBank/DDBJ whole genome shotgun (WGS) entry which is preliminary data.</text>
</comment>
<proteinExistence type="predicted"/>
<sequence length="175" mass="19933">MRLMKEEDFDFAFIVMRSWLGHRCKRLFAIQVILEPEDEDVHMDLESPTSPKMPTISLHAMAGMLHPNTKRICGRIRRKTVLVLLDFGSSNNFINEIFASCIGLQPLTQGKLEMMVASRERLSCSGCCTQTLGLVIWDFLRMIMRFCLNGKEVTLRGSSTPEDGVVDNFMIEKVT</sequence>
<evidence type="ECO:0000313" key="1">
    <source>
        <dbReference type="EMBL" id="KAJ0087844.1"/>
    </source>
</evidence>
<evidence type="ECO:0000313" key="2">
    <source>
        <dbReference type="Proteomes" id="UP001164250"/>
    </source>
</evidence>
<organism evidence="1 2">
    <name type="scientific">Pistacia atlantica</name>
    <dbReference type="NCBI Taxonomy" id="434234"/>
    <lineage>
        <taxon>Eukaryota</taxon>
        <taxon>Viridiplantae</taxon>
        <taxon>Streptophyta</taxon>
        <taxon>Embryophyta</taxon>
        <taxon>Tracheophyta</taxon>
        <taxon>Spermatophyta</taxon>
        <taxon>Magnoliopsida</taxon>
        <taxon>eudicotyledons</taxon>
        <taxon>Gunneridae</taxon>
        <taxon>Pentapetalae</taxon>
        <taxon>rosids</taxon>
        <taxon>malvids</taxon>
        <taxon>Sapindales</taxon>
        <taxon>Anacardiaceae</taxon>
        <taxon>Pistacia</taxon>
    </lineage>
</organism>
<protein>
    <submittedName>
        <fullName evidence="1">Uncharacterized protein</fullName>
    </submittedName>
</protein>
<keyword evidence="2" id="KW-1185">Reference proteome</keyword>
<reference evidence="2" key="1">
    <citation type="journal article" date="2023" name="G3 (Bethesda)">
        <title>Genome assembly and association tests identify interacting loci associated with vigor, precocity, and sex in interspecific pistachio rootstocks.</title>
        <authorList>
            <person name="Palmer W."/>
            <person name="Jacygrad E."/>
            <person name="Sagayaradj S."/>
            <person name="Cavanaugh K."/>
            <person name="Han R."/>
            <person name="Bertier L."/>
            <person name="Beede B."/>
            <person name="Kafkas S."/>
            <person name="Golino D."/>
            <person name="Preece J."/>
            <person name="Michelmore R."/>
        </authorList>
    </citation>
    <scope>NUCLEOTIDE SEQUENCE [LARGE SCALE GENOMIC DNA]</scope>
</reference>
<gene>
    <name evidence="1" type="ORF">Patl1_32638</name>
</gene>
<name>A0ACC1AMB8_9ROSI</name>
<dbReference type="Proteomes" id="UP001164250">
    <property type="component" value="Chromosome 9"/>
</dbReference>
<accession>A0ACC1AMB8</accession>